<proteinExistence type="predicted"/>
<sequence>MLKPTAAPIVLGYEWLVGATTVSTLEAAKAFDRIEDIVIGALVDEEDGGGPAVAADFERLHRMLPASTTASAGGGPPVSGTACWKAYQRPMTATSL</sequence>
<dbReference type="EMBL" id="BMJJ01000014">
    <property type="protein sequence ID" value="GGD37336.1"/>
    <property type="molecule type" value="Genomic_DNA"/>
</dbReference>
<dbReference type="Proteomes" id="UP000613160">
    <property type="component" value="Unassembled WGS sequence"/>
</dbReference>
<accession>A0A916YBI0</accession>
<dbReference type="AlphaFoldDB" id="A0A916YBI0"/>
<reference evidence="1" key="2">
    <citation type="submission" date="2020-09" db="EMBL/GenBank/DDBJ databases">
        <authorList>
            <person name="Sun Q."/>
            <person name="Zhou Y."/>
        </authorList>
    </citation>
    <scope>NUCLEOTIDE SEQUENCE</scope>
    <source>
        <strain evidence="1">CGMCC 1.15493</strain>
    </source>
</reference>
<comment type="caution">
    <text evidence="1">The sequence shown here is derived from an EMBL/GenBank/DDBJ whole genome shotgun (WGS) entry which is preliminary data.</text>
</comment>
<organism evidence="1 2">
    <name type="scientific">Aureimonas glaciei</name>
    <dbReference type="NCBI Taxonomy" id="1776957"/>
    <lineage>
        <taxon>Bacteria</taxon>
        <taxon>Pseudomonadati</taxon>
        <taxon>Pseudomonadota</taxon>
        <taxon>Alphaproteobacteria</taxon>
        <taxon>Hyphomicrobiales</taxon>
        <taxon>Aurantimonadaceae</taxon>
        <taxon>Aureimonas</taxon>
    </lineage>
</organism>
<evidence type="ECO:0000313" key="1">
    <source>
        <dbReference type="EMBL" id="GGD37336.1"/>
    </source>
</evidence>
<keyword evidence="2" id="KW-1185">Reference proteome</keyword>
<evidence type="ECO:0000313" key="2">
    <source>
        <dbReference type="Proteomes" id="UP000613160"/>
    </source>
</evidence>
<name>A0A916YBI0_9HYPH</name>
<protein>
    <submittedName>
        <fullName evidence="1">Uncharacterized protein</fullName>
    </submittedName>
</protein>
<gene>
    <name evidence="1" type="ORF">GCM10011335_45190</name>
</gene>
<reference evidence="1" key="1">
    <citation type="journal article" date="2014" name="Int. J. Syst. Evol. Microbiol.">
        <title>Complete genome sequence of Corynebacterium casei LMG S-19264T (=DSM 44701T), isolated from a smear-ripened cheese.</title>
        <authorList>
            <consortium name="US DOE Joint Genome Institute (JGI-PGF)"/>
            <person name="Walter F."/>
            <person name="Albersmeier A."/>
            <person name="Kalinowski J."/>
            <person name="Ruckert C."/>
        </authorList>
    </citation>
    <scope>NUCLEOTIDE SEQUENCE</scope>
    <source>
        <strain evidence="1">CGMCC 1.15493</strain>
    </source>
</reference>